<dbReference type="RefSeq" id="WP_163664041.1">
    <property type="nucleotide sequence ID" value="NZ_AP022565.1"/>
</dbReference>
<keyword evidence="5" id="KW-1185">Reference proteome</keyword>
<keyword evidence="1" id="KW-0547">Nucleotide-binding</keyword>
<organism evidence="4 5">
    <name type="scientific">Mycolicibacterium alvei</name>
    <dbReference type="NCBI Taxonomy" id="67081"/>
    <lineage>
        <taxon>Bacteria</taxon>
        <taxon>Bacillati</taxon>
        <taxon>Actinomycetota</taxon>
        <taxon>Actinomycetes</taxon>
        <taxon>Mycobacteriales</taxon>
        <taxon>Mycobacteriaceae</taxon>
        <taxon>Mycolicibacterium</taxon>
    </lineage>
</organism>
<protein>
    <submittedName>
        <fullName evidence="4">Cyclase</fullName>
    </submittedName>
</protein>
<dbReference type="SUPFAM" id="SSF52540">
    <property type="entry name" value="P-loop containing nucleoside triphosphate hydrolases"/>
    <property type="match status" value="1"/>
</dbReference>
<dbReference type="CDD" id="cd07302">
    <property type="entry name" value="CHD"/>
    <property type="match status" value="1"/>
</dbReference>
<dbReference type="Gene3D" id="3.30.70.1230">
    <property type="entry name" value="Nucleotide cyclase"/>
    <property type="match status" value="1"/>
</dbReference>
<dbReference type="AlphaFoldDB" id="A0A6N4US28"/>
<proteinExistence type="predicted"/>
<dbReference type="Gene3D" id="3.40.50.300">
    <property type="entry name" value="P-loop containing nucleotide triphosphate hydrolases"/>
    <property type="match status" value="1"/>
</dbReference>
<dbReference type="Pfam" id="PF13191">
    <property type="entry name" value="AAA_16"/>
    <property type="match status" value="1"/>
</dbReference>
<dbReference type="PANTHER" id="PTHR16305">
    <property type="entry name" value="TESTICULAR SOLUBLE ADENYLYL CYCLASE"/>
    <property type="match status" value="1"/>
</dbReference>
<dbReference type="GO" id="GO:0004016">
    <property type="term" value="F:adenylate cyclase activity"/>
    <property type="evidence" value="ECO:0007669"/>
    <property type="project" value="TreeGrafter"/>
</dbReference>
<dbReference type="GO" id="GO:0009190">
    <property type="term" value="P:cyclic nucleotide biosynthetic process"/>
    <property type="evidence" value="ECO:0007669"/>
    <property type="project" value="InterPro"/>
</dbReference>
<dbReference type="Pfam" id="PF00211">
    <property type="entry name" value="Guanylate_cyc"/>
    <property type="match status" value="1"/>
</dbReference>
<keyword evidence="2" id="KW-0067">ATP-binding</keyword>
<sequence>MTADAACESCGTRLRTHARFCDECGAPVVGTAEYKQVTVLFADVVRSMDLAAALDPERWRQIVTELVDRSTASVRRYGGGTVEFTGDGLMAVFGAPAALEDHAVRACLAAFAIQDEANRLAEEVSRRDGLTLRLRLGLNSGRVIAGDVGSGALGYTATGQAVGFAQRMESVAPPGGVMVSESTARLVEHVAVLADPELVHVKGSDAPVSVRRLLGISPGHGAVPRREARLVGRRPEMASLDAALDGALAARGGVVNVVGPPGIGKSRVAREAAILASGRGFQVFWTFCESHAREVPFLAVARLLRERTGVADLHDAAARTKLRQQIPAADPEDLLLLADLLGFADPDVALPQVDADTRRRRLTDLLNAAARARTDPALYIIEDAHWIDPVSESIFADLLAVIPHTPSMVLITARPEYGGVLAEAPGAEAIKLAPLDDSDTATLIGELVGADPSVGELASIIADRAAGNPFFAEEMVRELVQRGALMGDHGDYVCRVDVAEVSVPATVQAAIEARIDRLSAAGKRAVCAASVIGARFESELLVALSPDMVVDNLVGAELIDQVRLNPNPEYAFRHPLIHAVAYESQLKSDRAELHRRVAAAIESRDPDAADQNAALIAEHLQAAGESLAAYGWHMRAAGWASIRDIDAARVSWERALRVSDTLPEEYPEALAMRIAPRTMLCATDFQATSAHETSGRFDELRELCATAGDKVSLAIGMTGLATELVYSGRSREGAQLVTEQMALLESIGDPNLTMALAVIAFVNWADACQFDKVLQWSQSVIDLADGDPIKGAGYGVGSPLAHALAVRSVARWWLGRPGWRQDIDDALAMARDNDLTTIGFVILWTYGVGIVYGVLRADDRAVHACERAVQTIQAASNDHALGCAVLAWAGALVFRDTAADRERGLEIVVQFGDMVREHAPFLGPVVELLTARGRAGCGDRDAAIPGMRRAVSELYQSDRLTYDAWGSVLLAEELIERGRTEDLDEAQRVINRLTHRYSGRDWALVEVSLLRLHTLLARAHRDDVAFQDFVTRYRAMAETYGFERHVDSARALTGDGAPVPPG</sequence>
<dbReference type="PANTHER" id="PTHR16305:SF28">
    <property type="entry name" value="GUANYLATE CYCLASE DOMAIN-CONTAINING PROTEIN"/>
    <property type="match status" value="1"/>
</dbReference>
<dbReference type="InterPro" id="IPR001054">
    <property type="entry name" value="A/G_cyclase"/>
</dbReference>
<evidence type="ECO:0000313" key="5">
    <source>
        <dbReference type="Proteomes" id="UP000466906"/>
    </source>
</evidence>
<dbReference type="KEGG" id="malv:MALV_23240"/>
<evidence type="ECO:0000256" key="1">
    <source>
        <dbReference type="ARBA" id="ARBA00022741"/>
    </source>
</evidence>
<accession>A0A6N4US28</accession>
<dbReference type="GO" id="GO:0005524">
    <property type="term" value="F:ATP binding"/>
    <property type="evidence" value="ECO:0007669"/>
    <property type="project" value="UniProtKB-KW"/>
</dbReference>
<dbReference type="GO" id="GO:0035556">
    <property type="term" value="P:intracellular signal transduction"/>
    <property type="evidence" value="ECO:0007669"/>
    <property type="project" value="InterPro"/>
</dbReference>
<evidence type="ECO:0000256" key="2">
    <source>
        <dbReference type="ARBA" id="ARBA00022840"/>
    </source>
</evidence>
<gene>
    <name evidence="4" type="ORF">MALV_23240</name>
</gene>
<dbReference type="SMART" id="SM00044">
    <property type="entry name" value="CYCc"/>
    <property type="match status" value="1"/>
</dbReference>
<evidence type="ECO:0000259" key="3">
    <source>
        <dbReference type="PROSITE" id="PS50125"/>
    </source>
</evidence>
<dbReference type="InterPro" id="IPR041664">
    <property type="entry name" value="AAA_16"/>
</dbReference>
<dbReference type="Proteomes" id="UP000466906">
    <property type="component" value="Chromosome"/>
</dbReference>
<dbReference type="EMBL" id="AP022565">
    <property type="protein sequence ID" value="BBX27199.1"/>
    <property type="molecule type" value="Genomic_DNA"/>
</dbReference>
<dbReference type="InterPro" id="IPR027417">
    <property type="entry name" value="P-loop_NTPase"/>
</dbReference>
<evidence type="ECO:0000313" key="4">
    <source>
        <dbReference type="EMBL" id="BBX27199.1"/>
    </source>
</evidence>
<dbReference type="PROSITE" id="PS50125">
    <property type="entry name" value="GUANYLATE_CYCLASE_2"/>
    <property type="match status" value="1"/>
</dbReference>
<dbReference type="GO" id="GO:0005737">
    <property type="term" value="C:cytoplasm"/>
    <property type="evidence" value="ECO:0007669"/>
    <property type="project" value="TreeGrafter"/>
</dbReference>
<dbReference type="SUPFAM" id="SSF55073">
    <property type="entry name" value="Nucleotide cyclase"/>
    <property type="match status" value="1"/>
</dbReference>
<dbReference type="InterPro" id="IPR029787">
    <property type="entry name" value="Nucleotide_cyclase"/>
</dbReference>
<name>A0A6N4US28_9MYCO</name>
<reference evidence="4 5" key="1">
    <citation type="journal article" date="2019" name="Emerg. Microbes Infect.">
        <title>Comprehensive subspecies identification of 175 nontuberculous mycobacteria species based on 7547 genomic profiles.</title>
        <authorList>
            <person name="Matsumoto Y."/>
            <person name="Kinjo T."/>
            <person name="Motooka D."/>
            <person name="Nabeya D."/>
            <person name="Jung N."/>
            <person name="Uechi K."/>
            <person name="Horii T."/>
            <person name="Iida T."/>
            <person name="Fujita J."/>
            <person name="Nakamura S."/>
        </authorList>
    </citation>
    <scope>NUCLEOTIDE SEQUENCE [LARGE SCALE GENOMIC DNA]</scope>
    <source>
        <strain evidence="4 5">JCM 12272</strain>
    </source>
</reference>
<feature type="domain" description="Guanylate cyclase" evidence="3">
    <location>
        <begin position="38"/>
        <end position="169"/>
    </location>
</feature>